<keyword evidence="1" id="KW-0175">Coiled coil</keyword>
<feature type="region of interest" description="Disordered" evidence="2">
    <location>
        <begin position="503"/>
        <end position="714"/>
    </location>
</feature>
<reference evidence="3" key="1">
    <citation type="submission" date="2022-10" db="EMBL/GenBank/DDBJ databases">
        <authorList>
            <person name="Chen Y."/>
            <person name="Dougan E. K."/>
            <person name="Chan C."/>
            <person name="Rhodes N."/>
            <person name="Thang M."/>
        </authorList>
    </citation>
    <scope>NUCLEOTIDE SEQUENCE</scope>
</reference>
<dbReference type="EMBL" id="CAMXCT010003546">
    <property type="protein sequence ID" value="CAI4005007.1"/>
    <property type="molecule type" value="Genomic_DNA"/>
</dbReference>
<feature type="compositionally biased region" description="Basic and acidic residues" evidence="2">
    <location>
        <begin position="403"/>
        <end position="416"/>
    </location>
</feature>
<name>A0A9P1G9S9_9DINO</name>
<feature type="region of interest" description="Disordered" evidence="2">
    <location>
        <begin position="359"/>
        <end position="431"/>
    </location>
</feature>
<keyword evidence="5" id="KW-1185">Reference proteome</keyword>
<dbReference type="OrthoDB" id="417371at2759"/>
<accession>A0A9P1G9S9</accession>
<evidence type="ECO:0000256" key="2">
    <source>
        <dbReference type="SAM" id="MobiDB-lite"/>
    </source>
</evidence>
<dbReference type="EMBL" id="CAMXCT020003546">
    <property type="protein sequence ID" value="CAL1158382.1"/>
    <property type="molecule type" value="Genomic_DNA"/>
</dbReference>
<evidence type="ECO:0000313" key="3">
    <source>
        <dbReference type="EMBL" id="CAI4005007.1"/>
    </source>
</evidence>
<evidence type="ECO:0000256" key="1">
    <source>
        <dbReference type="SAM" id="Coils"/>
    </source>
</evidence>
<gene>
    <name evidence="3" type="ORF">C1SCF055_LOCUS30764</name>
</gene>
<feature type="compositionally biased region" description="Pro residues" evidence="2">
    <location>
        <begin position="642"/>
        <end position="653"/>
    </location>
</feature>
<feature type="compositionally biased region" description="Pro residues" evidence="2">
    <location>
        <begin position="696"/>
        <end position="711"/>
    </location>
</feature>
<feature type="compositionally biased region" description="Basic and acidic residues" evidence="2">
    <location>
        <begin position="1"/>
        <end position="30"/>
    </location>
</feature>
<feature type="compositionally biased region" description="Low complexity" evidence="2">
    <location>
        <begin position="546"/>
        <end position="560"/>
    </location>
</feature>
<feature type="compositionally biased region" description="Pro residues" evidence="2">
    <location>
        <begin position="762"/>
        <end position="776"/>
    </location>
</feature>
<dbReference type="AlphaFoldDB" id="A0A9P1G9S9"/>
<proteinExistence type="predicted"/>
<comment type="caution">
    <text evidence="3">The sequence shown here is derived from an EMBL/GenBank/DDBJ whole genome shotgun (WGS) entry which is preliminary data.</text>
</comment>
<organism evidence="3">
    <name type="scientific">Cladocopium goreaui</name>
    <dbReference type="NCBI Taxonomy" id="2562237"/>
    <lineage>
        <taxon>Eukaryota</taxon>
        <taxon>Sar</taxon>
        <taxon>Alveolata</taxon>
        <taxon>Dinophyceae</taxon>
        <taxon>Suessiales</taxon>
        <taxon>Symbiodiniaceae</taxon>
        <taxon>Cladocopium</taxon>
    </lineage>
</organism>
<sequence length="1074" mass="116228">MSKWVAKRDDGNHGHDEGRHRLDRNGKGLGKDAGAAARQAGEVRRLIRLAAQEARGDPRRKSQSEEVNGFKFQVGPPVGSSSAPEAWEAGYEGYWNDWGASWSEWGGWQSRDWKSSKGSSKGYHKGTPSWSYAEPKDAWQEWDWEEDLWDEGSEWDEYITVKDSTVRVELSGAELGDADLKELMQYLDEYMERYVDENGGHYNLNIDLSCNSYVTDNGVSSHLVPFLQKWPVCQRLKLYKNALGDPTLKALSNWVADGYAQELHLSDLSGKVSSDAVLHLLKEIHRKQNYPCSNGKGKCPLWLRLEHNGISDVDGLLEKAQSLGISVTLVDKADLGRVRPGGKGKDSKDPNTAIHLVMFRPQERRRGKGHAHHEEHEDSTDGYSRPTSPPDYFKGQEEEDDAYKEKKGGKGKDAKFGKTAPTAKPLTASDLQMGAASYRTQMSKHPGAPNQLAQAKAKQGKIDIGSAAAFPSLGGPEKPEATPNWGPNLQAAVAWGSAPTAVFAAPKPQPKPISPVLGPTPKEVPVQEIKGKEKPGSASAGASKLPAPVGAAGAAPTEAPQRPPPIGADVRSLKGFSGPPQQAAREILGAIGAPFRPSSPVAPLTPPSAGPEEGGMPEVRSWQAPTAPPSSPPNEAAKPKPMAVPLPSLPPSVAPMVEPERPKLSPPTEPPQAAPAAPATPAAPAENVLRRLPNAPSKPAPPAPVPTPAPQVAPLAPAPQVAPVVAPTAPPSMPPEVAARVAPAPTQPVMAPPSQAPRTAPQVPPKVAPQTPPHVPEQPGRRKVVEEDFAAIYEVPGDMVWKPLSYAEKNILKARKKIREVEKIEEAYAVKGKLEPGQLAKVQRKAELEQELRVYEQRSHSQGGRNLHELEQAEQCRKTHERYEHAATYVQKVMRKCLVKKRLPEFQEEAKVRRAERDHAAKQIQKVIRTYQSKLQAHKARREAMESTEAEEVWAPGPPVRRLWWVDLQGWEGSTFSEKVKHAPPAAAAPAAPAAPAPPAPVGAFGFRLPPPGTEGDRRVYQGAFGRTVTRRDVGQAAKGVCLRQPSMNTPQAVWTIIDNVAGSGLTPIALKAA</sequence>
<feature type="compositionally biased region" description="Basic and acidic residues" evidence="2">
    <location>
        <begin position="54"/>
        <end position="64"/>
    </location>
</feature>
<feature type="compositionally biased region" description="Low complexity" evidence="2">
    <location>
        <begin position="674"/>
        <end position="686"/>
    </location>
</feature>
<evidence type="ECO:0000313" key="5">
    <source>
        <dbReference type="Proteomes" id="UP001152797"/>
    </source>
</evidence>
<feature type="compositionally biased region" description="Pro residues" evidence="2">
    <location>
        <begin position="664"/>
        <end position="673"/>
    </location>
</feature>
<protein>
    <submittedName>
        <fullName evidence="3">Uncharacterized protein</fullName>
    </submittedName>
</protein>
<dbReference type="PANTHER" id="PTHR48125">
    <property type="entry name" value="LP07818P1"/>
    <property type="match status" value="1"/>
</dbReference>
<evidence type="ECO:0000313" key="4">
    <source>
        <dbReference type="EMBL" id="CAL1158382.1"/>
    </source>
</evidence>
<dbReference type="PANTHER" id="PTHR48125:SF10">
    <property type="entry name" value="OS12G0136300 PROTEIN"/>
    <property type="match status" value="1"/>
</dbReference>
<reference evidence="4" key="2">
    <citation type="submission" date="2024-04" db="EMBL/GenBank/DDBJ databases">
        <authorList>
            <person name="Chen Y."/>
            <person name="Shah S."/>
            <person name="Dougan E. K."/>
            <person name="Thang M."/>
            <person name="Chan C."/>
        </authorList>
    </citation>
    <scope>NUCLEOTIDE SEQUENCE [LARGE SCALE GENOMIC DNA]</scope>
</reference>
<feature type="region of interest" description="Disordered" evidence="2">
    <location>
        <begin position="1"/>
        <end position="83"/>
    </location>
</feature>
<feature type="region of interest" description="Disordered" evidence="2">
    <location>
        <begin position="748"/>
        <end position="782"/>
    </location>
</feature>
<dbReference type="EMBL" id="CAMXCT030003546">
    <property type="protein sequence ID" value="CAL4792319.1"/>
    <property type="molecule type" value="Genomic_DNA"/>
</dbReference>
<dbReference type="Proteomes" id="UP001152797">
    <property type="component" value="Unassembled WGS sequence"/>
</dbReference>
<feature type="coiled-coil region" evidence="1">
    <location>
        <begin position="921"/>
        <end position="948"/>
    </location>
</feature>